<evidence type="ECO:0000313" key="2">
    <source>
        <dbReference type="Proteomes" id="UP001732700"/>
    </source>
</evidence>
<reference evidence="1" key="2">
    <citation type="submission" date="2025-09" db="UniProtKB">
        <authorList>
            <consortium name="EnsemblPlants"/>
        </authorList>
    </citation>
    <scope>IDENTIFICATION</scope>
</reference>
<dbReference type="EnsemblPlants" id="AVESA.00010b.r2.3CG0504510.1">
    <property type="protein sequence ID" value="AVESA.00010b.r2.3CG0504510.1.CDS"/>
    <property type="gene ID" value="AVESA.00010b.r2.3CG0504510"/>
</dbReference>
<dbReference type="Proteomes" id="UP001732700">
    <property type="component" value="Chromosome 3C"/>
</dbReference>
<keyword evidence="2" id="KW-1185">Reference proteome</keyword>
<evidence type="ECO:0000313" key="1">
    <source>
        <dbReference type="EnsemblPlants" id="AVESA.00010b.r2.3CG0504510.1.CDS"/>
    </source>
</evidence>
<proteinExistence type="predicted"/>
<organism evidence="1 2">
    <name type="scientific">Avena sativa</name>
    <name type="common">Oat</name>
    <dbReference type="NCBI Taxonomy" id="4498"/>
    <lineage>
        <taxon>Eukaryota</taxon>
        <taxon>Viridiplantae</taxon>
        <taxon>Streptophyta</taxon>
        <taxon>Embryophyta</taxon>
        <taxon>Tracheophyta</taxon>
        <taxon>Spermatophyta</taxon>
        <taxon>Magnoliopsida</taxon>
        <taxon>Liliopsida</taxon>
        <taxon>Poales</taxon>
        <taxon>Poaceae</taxon>
        <taxon>BOP clade</taxon>
        <taxon>Pooideae</taxon>
        <taxon>Poodae</taxon>
        <taxon>Poeae</taxon>
        <taxon>Poeae Chloroplast Group 1 (Aveneae type)</taxon>
        <taxon>Aveninae</taxon>
        <taxon>Avena</taxon>
    </lineage>
</organism>
<name>A0ACD5VSA0_AVESA</name>
<sequence>MCASFVLVFFGTPDRSTASINANKEVKVKSPAQYAVRPNGPNRGRAIPVRPEPERIIPTTAPRRHTAAPPPPPHRRAESLSARRLGLLRLREDFSGTQQQQQQEGEEARRSERLRGMAAMVGARRALFAARYSPRGELAAALVSPARRVDSLPSLPARGECMRSFAPCRGAGSMASEQVDGDYNREWGVQDRGNYRESRSNHSADHLSRPLQRDPSSTHSSEGADRNEGVHVGGSVSSHYGRNSEQHYQSGGAYGLPNSRQPYSGGRVNNETPGYSTRQPYGDSSAYSYQNPNGNHPSGHQQHNGTKAHNGLSADGNVQMNRDRTGYDTYNYGYNTQSNQQRYTEQYGYGPSAYQNSTENVQVFQQQKVDQTSDGNYTNRPGDSASQYPNPSSSHKEHVAGYQQGRNGDFAYGTRQPDQASSTYNHQSPRGGPPNTHQQHDGTGYGTHSVGYNIQSNQHSYASRQNGYGPSGQSYQNSAGNVQRVFQQQNDDQSSHYTNRPGNSASQYTNPSSFHKEHIAGVQQSHASQAYQSPYTTNRVDIHRNHPGHYMNVNPDVQRNPNGMYQEKHLDARPITLAENNLSSTPYEDSMYQHSLPGSRANVGSPSEVSAEASGIPKGTIEELDKLCEDGKVKEALEALPVLQEKGIILHAPQYFKLMQACADASAHAEAREIHHLISQSDLAADTDVNNKILDMYAKCASMEDAKKLFSTMAQHDLTSWSTMISGFVHNGLGEEATDFFDQFKQMGDKPDPGMFTHVFLACGILGSVDEGMLHFESMQRDFGITPAMDHYVSIVNMLGQSGYLDEAREFVERMPMEPSIDVWESLMNMCRLNGSLELGDRCAQIIERLDPSRLNEQSKMGLFPVNASDLAKEKERKKANSVEARSKVHEYRAGDRTHPETLKIYEELRYLAAHMKEAGYVADTRFVLHDVDPETKEDALLAHSERLAVSYGLMTSAARAPIRVIKNLRSCGDCHTALKIISKLVGRQIIARDAKRFHHFENGVCSCKDYW</sequence>
<accession>A0ACD5VSA0</accession>
<protein>
    <submittedName>
        <fullName evidence="1">Uncharacterized protein</fullName>
    </submittedName>
</protein>
<reference evidence="1" key="1">
    <citation type="submission" date="2021-05" db="EMBL/GenBank/DDBJ databases">
        <authorList>
            <person name="Scholz U."/>
            <person name="Mascher M."/>
            <person name="Fiebig A."/>
        </authorList>
    </citation>
    <scope>NUCLEOTIDE SEQUENCE [LARGE SCALE GENOMIC DNA]</scope>
</reference>